<protein>
    <recommendedName>
        <fullName evidence="1">THIF-type NAD/FAD binding fold domain-containing protein</fullName>
    </recommendedName>
</protein>
<dbReference type="Gene3D" id="3.40.50.720">
    <property type="entry name" value="NAD(P)-binding Rossmann-like Domain"/>
    <property type="match status" value="1"/>
</dbReference>
<evidence type="ECO:0000259" key="1">
    <source>
        <dbReference type="Pfam" id="PF00899"/>
    </source>
</evidence>
<sequence length="212" mass="23111">MRAAIVGGGAIGSPLAMQLAHDPVIEELRVIDADRIALSNLPRQPWFNETDIGDFKAECLVRYAPERLTARVEALTNDNAARLLAGCDIVFDASDNWPARMAIQQWSFQTGAPWIFASALRAEGMSALLSPKTQCLFCLFGTLQQGPRCFEAGVLGTLTLAVAGQAVTLWELWREHPDDVQYWPQGLFLVDGVQGAVTKIGMKAVQCTHGAR</sequence>
<dbReference type="Proteomes" id="UP000325292">
    <property type="component" value="Chromosome"/>
</dbReference>
<proteinExistence type="predicted"/>
<name>A0ABN5H1E8_9FIRM</name>
<dbReference type="InterPro" id="IPR045886">
    <property type="entry name" value="ThiF/MoeB/HesA"/>
</dbReference>
<dbReference type="SUPFAM" id="SSF69572">
    <property type="entry name" value="Activating enzymes of the ubiquitin-like proteins"/>
    <property type="match status" value="1"/>
</dbReference>
<dbReference type="PANTHER" id="PTHR10953:SF102">
    <property type="entry name" value="ADENYLYLTRANSFERASE AND SULFURTRANSFERASE MOCS3"/>
    <property type="match status" value="1"/>
</dbReference>
<dbReference type="InterPro" id="IPR035985">
    <property type="entry name" value="Ubiquitin-activating_enz"/>
</dbReference>
<accession>A0ABN5H1E8</accession>
<dbReference type="EMBL" id="CP019454">
    <property type="protein sequence ID" value="AUW94259.1"/>
    <property type="molecule type" value="Genomic_DNA"/>
</dbReference>
<gene>
    <name evidence="2" type="ORF">BXT84_10185</name>
</gene>
<dbReference type="Pfam" id="PF00899">
    <property type="entry name" value="ThiF"/>
    <property type="match status" value="1"/>
</dbReference>
<evidence type="ECO:0000313" key="3">
    <source>
        <dbReference type="Proteomes" id="UP000325292"/>
    </source>
</evidence>
<organism evidence="2 3">
    <name type="scientific">Sulfobacillus thermotolerans</name>
    <dbReference type="NCBI Taxonomy" id="338644"/>
    <lineage>
        <taxon>Bacteria</taxon>
        <taxon>Bacillati</taxon>
        <taxon>Bacillota</taxon>
        <taxon>Clostridia</taxon>
        <taxon>Eubacteriales</taxon>
        <taxon>Clostridiales Family XVII. Incertae Sedis</taxon>
        <taxon>Sulfobacillus</taxon>
    </lineage>
</organism>
<feature type="domain" description="THIF-type NAD/FAD binding fold" evidence="1">
    <location>
        <begin position="2"/>
        <end position="168"/>
    </location>
</feature>
<dbReference type="PANTHER" id="PTHR10953">
    <property type="entry name" value="UBIQUITIN-ACTIVATING ENZYME E1"/>
    <property type="match status" value="1"/>
</dbReference>
<dbReference type="InterPro" id="IPR000594">
    <property type="entry name" value="ThiF_NAD_FAD-bd"/>
</dbReference>
<evidence type="ECO:0000313" key="2">
    <source>
        <dbReference type="EMBL" id="AUW94259.1"/>
    </source>
</evidence>
<keyword evidence="3" id="KW-1185">Reference proteome</keyword>
<reference evidence="2 3" key="1">
    <citation type="journal article" date="2019" name="Sci. Rep.">
        <title>Sulfobacillus thermotolerans: new insights into resistance and metabolic capacities of acidophilic chemolithotrophs.</title>
        <authorList>
            <person name="Panyushkina A.E."/>
            <person name="Babenko V.V."/>
            <person name="Nikitina A.S."/>
            <person name="Selezneva O.V."/>
            <person name="Tsaplina I.A."/>
            <person name="Letarova M.A."/>
            <person name="Kostryukova E.S."/>
            <person name="Letarov A.V."/>
        </authorList>
    </citation>
    <scope>NUCLEOTIDE SEQUENCE [LARGE SCALE GENOMIC DNA]</scope>
    <source>
        <strain evidence="2 3">Kr1</strain>
    </source>
</reference>